<dbReference type="PANTHER" id="PTHR19277">
    <property type="entry name" value="PENTRAXIN"/>
    <property type="match status" value="1"/>
</dbReference>
<evidence type="ECO:0000256" key="2">
    <source>
        <dbReference type="ARBA" id="ARBA00009646"/>
    </source>
</evidence>
<feature type="compositionally biased region" description="Polar residues" evidence="8">
    <location>
        <begin position="2031"/>
        <end position="2045"/>
    </location>
</feature>
<evidence type="ECO:0000313" key="11">
    <source>
        <dbReference type="Proteomes" id="UP000702425"/>
    </source>
</evidence>
<evidence type="ECO:0000256" key="1">
    <source>
        <dbReference type="ARBA" id="ARBA00001913"/>
    </source>
</evidence>
<name>A0ABX2D9Q8_9CYAN</name>
<keyword evidence="11" id="KW-1185">Reference proteome</keyword>
<dbReference type="InterPro" id="IPR006558">
    <property type="entry name" value="LamG-like"/>
</dbReference>
<sequence>MLSIILFFPRCAHAMLAKSILYSREKQKMLLAKEKVQHINSIAHEGKVVVVATDTDGKIWYTVKQDGFEDSYLNTPEDQRTGWEKWQELKLPNEADDRSVLDKEAEEFTYKNGNANVYLLKSLYKTHEQSASAPVQLVSGLGHLYIFRQSKTNILLVDRFVLDGLTNTLTRKLEVRFKRSKQKHKPSKTQKKSAHGLTNIDSLDYTDINGNNFYEPTTELSLLNNLANGWFSVVLLPTNEQDKYRWHIFAYNSTSKKVELTTLRASEEGLFDVRDYTILDPEPRSIAGIIKRTLNLGTLTVAKGLTATKYDLQRERLTDEGMQLLRDSVRVMLVVGTGAGNVAAISFAVAADGTLSEIEDDPDNTTIRRSNTRQILLPLNTLDQIKTIGTTNPPPQGTITGIARGEDDKVILTSATATGLDETEITEVKITGNQDYNRLYSQVTKIDDNTFEISHESSHGGNWEVIPEEETGLIFNGIVTAYEITSQGKLKVTALNHGLNNGDSVQVVDSKDYNGTYTVTKVGDNTFSLDGVRWQAGTAISANIQTQKRRGVILDGDGDYIELPLTGKVLSSDFTVEAWIKPSVVTGYKTVLGTDTASNNQGLHLTLYTNKLHFGFYGNDTPSTTNLTANTWYHVAFCYSEEEKTQKIFINGSHDRTGSNKSRFVGNEDKLKIGSSLGGSYFQGCIADVRIWNKVRTPEEIKNSMYLQLTGKELGLLGYWRLDAIVEGKERKVIDFSVNGNDGIVQGGAYVSSVTLKRNLEGTQTAVIKATKYENEDLFAVSERATYTEEFEFKTDNNFHPTTGSSNIFSLTYKGKKSQRSQNWITITAKATEFTSLDNNWYKASSSFTVPDGVSMVRSFGISEINGNWATLEIRKHKIQLTSDSITEVKYTDTIANLTTLADSQIQLQESVKTLEIQEVEEAVMFKEKRNLDAQIKFLEVFTQEQARELKEREVATQQVIVNSYTSLRDYWKTELERVELQVTLYEHPDFQGTSLTRSVGTHVIGNISGNWNWNDRVSSVRVPPGLKVTLYEHGINDSGRTKVLTADINNLYSSNESQNFNDLTSSIKVETLAGNTDRAFVQTKLTEFQSNLSSAQATLTTLLGELADINGSASSRNARLADLKKRLGVVETELNLIQTALNTSNNTVIEGVKNIQQTPQTMRSLNSDSRGLVTQGALLGFVRPASRLSAIETCEGNVQLSYFDDRGRMRLTNFDAAADSSKNTTFEQWIPDSVRTCLNFNNNSSLVTLERAVYLDEEWTIEAWFAYPLPVPKPTSTYNSLVRGKETNNPVPIIVKKGDNSDLLGIAIEGGHFKSSGYDLTSLSPGWHHLTAVAQGDTTLFYIDGEKVGDTKATAIAEAEEKLNETPNDANKKRELEDIKRAILKVTSNVKYIGNIQSGKEQFGKIAELRIWGIALSAEEVAVNSKTLLTGNEPGLLAYYPLTEATDITVDNKTGDGNNGEITGASWWGCAAPIGKLVEAEAEVEVDRVMHFSDSGAVKIEKNIDSSAFTISFWAKILKTPIYAGESVLYFSRNNRVYTQIIIFSQPNNTIGLQLEISELGGLRQTLLVPTVAFRTWMHICVTYDGSSCQLYLNGEQFGDGIVQSGNTTNNFFSIFIGNGNSGSFDGCVAEFCFWLRVRSEAEIKADMNQRLTGKEEGLAVYLPLDSIESEGSKRQVLDLTPNGTHGTVQQQAKLVKDENFPLTRVPSVASVALVSNNALVSCEYSTISKDRSAIMRRFFAAPTAQGVELLPDKRIEELELKWIGNGQFAPTLLGYIEGAPPIPSENLTIDEGYHAATSVELALSEDVEFSWKRIQDSGLGSTIDTFIGANAEADAGFGFTTKISEIKSGFKGDLETSYQFQNESSITSSSSLSMTDTIKLCGTQEQDANFPHLGKRFIPKNVGYALVVSALSDVFITRLKRSGKMIGYQVLPVENMPPDINTITFLINPAYTMSGSLDGLTGSSATSQHFFKHVPEMRSQFGSLYPASYYRLQEAYDLKQQIDQQDKNREAYFCQFNTLLVDETSLNSQTYKGNAPGETSLNRPDNKPEENLTPEEQQAQAAAQQAQLEEETGAAFDQQSTAVKQKQAEIEQKIKDEEKRSQASASFAGWQKKMEDIQIRAGKRNIVNTYVWDADGGLRAEAQSFANTAEHSIGGAFNMVAGLGAQGEFGVFGFGAELTAQATVNLTQTMTKTEKRSKGIRNCSTPLTRERDRH</sequence>
<dbReference type="InterPro" id="IPR023366">
    <property type="entry name" value="ATP_synth_asu-like_sf"/>
</dbReference>
<organism evidence="10 11">
    <name type="scientific">Microcoleus asticus IPMA8</name>
    <dbReference type="NCBI Taxonomy" id="2563858"/>
    <lineage>
        <taxon>Bacteria</taxon>
        <taxon>Bacillati</taxon>
        <taxon>Cyanobacteriota</taxon>
        <taxon>Cyanophyceae</taxon>
        <taxon>Oscillatoriophycideae</taxon>
        <taxon>Oscillatoriales</taxon>
        <taxon>Microcoleaceae</taxon>
        <taxon>Microcoleus</taxon>
        <taxon>Microcoleus asticus</taxon>
    </lineage>
</organism>
<dbReference type="InterPro" id="IPR051360">
    <property type="entry name" value="Neuronal_Pentraxin_Related"/>
</dbReference>
<evidence type="ECO:0000259" key="9">
    <source>
        <dbReference type="PROSITE" id="PS50915"/>
    </source>
</evidence>
<dbReference type="Pfam" id="PF13385">
    <property type="entry name" value="Laminin_G_3"/>
    <property type="match status" value="2"/>
</dbReference>
<comment type="caution">
    <text evidence="10">The sequence shown here is derived from an EMBL/GenBank/DDBJ whole genome shotgun (WGS) entry which is preliminary data.</text>
</comment>
<evidence type="ECO:0000256" key="6">
    <source>
        <dbReference type="ARBA" id="ARBA00022837"/>
    </source>
</evidence>
<dbReference type="InterPro" id="IPR013320">
    <property type="entry name" value="ConA-like_dom_sf"/>
</dbReference>
<dbReference type="PANTHER" id="PTHR19277:SF125">
    <property type="entry name" value="B6"/>
    <property type="match status" value="1"/>
</dbReference>
<evidence type="ECO:0000256" key="7">
    <source>
        <dbReference type="ARBA" id="ARBA00023157"/>
    </source>
</evidence>
<feature type="domain" description="Beta/gamma crystallin 'Greek key'" evidence="9">
    <location>
        <begin position="981"/>
        <end position="1025"/>
    </location>
</feature>
<dbReference type="InterPro" id="IPR001064">
    <property type="entry name" value="Beta/gamma_crystallin"/>
</dbReference>
<dbReference type="Gene3D" id="2.60.120.200">
    <property type="match status" value="3"/>
</dbReference>
<dbReference type="Gene3D" id="2.40.30.20">
    <property type="match status" value="1"/>
</dbReference>
<evidence type="ECO:0000256" key="8">
    <source>
        <dbReference type="SAM" id="MobiDB-lite"/>
    </source>
</evidence>
<keyword evidence="5" id="KW-0677">Repeat</keyword>
<feature type="region of interest" description="Disordered" evidence="8">
    <location>
        <begin position="2194"/>
        <end position="2216"/>
    </location>
</feature>
<keyword evidence="4" id="KW-0732">Signal</keyword>
<keyword evidence="7" id="KW-1015">Disulfide bond</keyword>
<dbReference type="SMART" id="SM00247">
    <property type="entry name" value="XTALbg"/>
    <property type="match status" value="1"/>
</dbReference>
<comment type="cofactor">
    <cofactor evidence="1">
        <name>Ca(2+)</name>
        <dbReference type="ChEBI" id="CHEBI:29108"/>
    </cofactor>
</comment>
<comment type="similarity">
    <text evidence="2">Belongs to the beta/gamma-crystallin family.</text>
</comment>
<evidence type="ECO:0000256" key="3">
    <source>
        <dbReference type="ARBA" id="ARBA00022723"/>
    </source>
</evidence>
<dbReference type="SUPFAM" id="SSF49695">
    <property type="entry name" value="gamma-Crystallin-like"/>
    <property type="match status" value="1"/>
</dbReference>
<feature type="region of interest" description="Disordered" evidence="8">
    <location>
        <begin position="2031"/>
        <end position="2063"/>
    </location>
</feature>
<dbReference type="SUPFAM" id="SSF49899">
    <property type="entry name" value="Concanavalin A-like lectins/glucanases"/>
    <property type="match status" value="3"/>
</dbReference>
<dbReference type="Gene3D" id="2.60.20.10">
    <property type="entry name" value="Crystallins"/>
    <property type="match status" value="1"/>
</dbReference>
<evidence type="ECO:0000256" key="5">
    <source>
        <dbReference type="ARBA" id="ARBA00022737"/>
    </source>
</evidence>
<dbReference type="SMART" id="SM00560">
    <property type="entry name" value="LamGL"/>
    <property type="match status" value="2"/>
</dbReference>
<dbReference type="EMBL" id="SRRZ01000206">
    <property type="protein sequence ID" value="NQE38330.1"/>
    <property type="molecule type" value="Genomic_DNA"/>
</dbReference>
<accession>A0ABX2D9Q8</accession>
<reference evidence="10 11" key="1">
    <citation type="journal article" date="2020" name="Sci. Rep.">
        <title>A novel cyanobacterial geosmin producer, revising GeoA distribution and dispersion patterns in Bacteria.</title>
        <authorList>
            <person name="Churro C."/>
            <person name="Semedo-Aguiar A.P."/>
            <person name="Silva A.D."/>
            <person name="Pereira-Leal J.B."/>
            <person name="Leite R.B."/>
        </authorList>
    </citation>
    <scope>NUCLEOTIDE SEQUENCE [LARGE SCALE GENOMIC DNA]</scope>
    <source>
        <strain evidence="10 11">IPMA8</strain>
    </source>
</reference>
<keyword evidence="3" id="KW-0479">Metal-binding</keyword>
<gene>
    <name evidence="10" type="ORF">E5S67_06115</name>
</gene>
<dbReference type="PROSITE" id="PS50915">
    <property type="entry name" value="CRYSTALLIN_BETA_GAMMA"/>
    <property type="match status" value="1"/>
</dbReference>
<evidence type="ECO:0000256" key="4">
    <source>
        <dbReference type="ARBA" id="ARBA00022729"/>
    </source>
</evidence>
<protein>
    <recommendedName>
        <fullName evidence="9">Beta/gamma crystallin 'Greek key' domain-containing protein</fullName>
    </recommendedName>
</protein>
<keyword evidence="6" id="KW-0106">Calcium</keyword>
<proteinExistence type="inferred from homology"/>
<dbReference type="InterPro" id="IPR011024">
    <property type="entry name" value="G_crystallin-like"/>
</dbReference>
<evidence type="ECO:0000313" key="10">
    <source>
        <dbReference type="EMBL" id="NQE38330.1"/>
    </source>
</evidence>
<dbReference type="Proteomes" id="UP000702425">
    <property type="component" value="Unassembled WGS sequence"/>
</dbReference>